<evidence type="ECO:0000313" key="3">
    <source>
        <dbReference type="EMBL" id="CCQ46815.1"/>
    </source>
</evidence>
<name>A0A024H3R4_9MICC</name>
<dbReference type="RefSeq" id="WP_050055711.1">
    <property type="nucleotide sequence ID" value="NZ_CAQI01000046.1"/>
</dbReference>
<dbReference type="AlphaFoldDB" id="A0A024H3R4"/>
<dbReference type="PANTHER" id="PTHR37828:SF1">
    <property type="entry name" value="YCII-RELATED DOMAIN-CONTAINING PROTEIN"/>
    <property type="match status" value="1"/>
</dbReference>
<organism evidence="3 4">
    <name type="scientific">Pseudarthrobacter siccitolerans</name>
    <dbReference type="NCBI Taxonomy" id="861266"/>
    <lineage>
        <taxon>Bacteria</taxon>
        <taxon>Bacillati</taxon>
        <taxon>Actinomycetota</taxon>
        <taxon>Actinomycetes</taxon>
        <taxon>Micrococcales</taxon>
        <taxon>Micrococcaceae</taxon>
        <taxon>Pseudarthrobacter</taxon>
    </lineage>
</organism>
<feature type="domain" description="YCII-related" evidence="2">
    <location>
        <begin position="8"/>
        <end position="86"/>
    </location>
</feature>
<evidence type="ECO:0000256" key="1">
    <source>
        <dbReference type="ARBA" id="ARBA00007689"/>
    </source>
</evidence>
<reference evidence="4" key="1">
    <citation type="journal article" date="2014" name="Genome Announc.">
        <title>Genome Sequence of Arthrobacter siccitolerans 4J27, a Xeroprotectant-Producing Desiccation-Tolerant Microorganism.</title>
        <authorList>
            <person name="Manzanera M."/>
            <person name="Santa-Cruz-Calvo L."/>
            <person name="Vilchez J.I."/>
            <person name="Garcia-Fontana C."/>
            <person name="Silva-Castro G.A."/>
            <person name="Calvo C."/>
            <person name="Gonzalez-Lopez J."/>
        </authorList>
    </citation>
    <scope>NUCLEOTIDE SEQUENCE [LARGE SCALE GENOMIC DNA]</scope>
    <source>
        <strain evidence="4">4J27</strain>
    </source>
</reference>
<dbReference type="STRING" id="861266.ARTSIC4J27_2788"/>
<gene>
    <name evidence="3" type="ORF">ARTSIC4J27_2788</name>
</gene>
<dbReference type="InterPro" id="IPR005545">
    <property type="entry name" value="YCII"/>
</dbReference>
<dbReference type="Proteomes" id="UP000035722">
    <property type="component" value="Unassembled WGS sequence"/>
</dbReference>
<dbReference type="Pfam" id="PF03795">
    <property type="entry name" value="YCII"/>
    <property type="match status" value="1"/>
</dbReference>
<comment type="caution">
    <text evidence="3">The sequence shown here is derived from an EMBL/GenBank/DDBJ whole genome shotgun (WGS) entry which is preliminary data.</text>
</comment>
<dbReference type="EMBL" id="CAQI01000046">
    <property type="protein sequence ID" value="CCQ46815.1"/>
    <property type="molecule type" value="Genomic_DNA"/>
</dbReference>
<protein>
    <submittedName>
        <fullName evidence="3">YCII-related domain protein</fullName>
    </submittedName>
</protein>
<comment type="similarity">
    <text evidence="1">Belongs to the YciI family.</text>
</comment>
<dbReference type="PANTHER" id="PTHR37828">
    <property type="entry name" value="GSR2449 PROTEIN"/>
    <property type="match status" value="1"/>
</dbReference>
<accession>A0A024H3R4</accession>
<dbReference type="Gene3D" id="3.30.70.1060">
    <property type="entry name" value="Dimeric alpha+beta barrel"/>
    <property type="match status" value="1"/>
</dbReference>
<keyword evidence="4" id="KW-1185">Reference proteome</keyword>
<sequence>MTVFAVEYVYAADSTEARNEARPAHREWTAGLAEDGAILASGPYGDGAGALLIFKAADEAALNSILKQDPFAAAGVIAGTRITEWSPITGMLAGLAA</sequence>
<dbReference type="SUPFAM" id="SSF54909">
    <property type="entry name" value="Dimeric alpha+beta barrel"/>
    <property type="match status" value="1"/>
</dbReference>
<evidence type="ECO:0000259" key="2">
    <source>
        <dbReference type="Pfam" id="PF03795"/>
    </source>
</evidence>
<evidence type="ECO:0000313" key="4">
    <source>
        <dbReference type="Proteomes" id="UP000035722"/>
    </source>
</evidence>
<proteinExistence type="inferred from homology"/>
<dbReference type="InterPro" id="IPR011008">
    <property type="entry name" value="Dimeric_a/b-barrel"/>
</dbReference>
<dbReference type="OrthoDB" id="8968203at2"/>